<organism evidence="1 2">
    <name type="scientific">Streptomyces sanglieri</name>
    <dbReference type="NCBI Taxonomy" id="193460"/>
    <lineage>
        <taxon>Bacteria</taxon>
        <taxon>Bacillati</taxon>
        <taxon>Actinomycetota</taxon>
        <taxon>Actinomycetes</taxon>
        <taxon>Kitasatosporales</taxon>
        <taxon>Streptomycetaceae</taxon>
        <taxon>Streptomyces</taxon>
    </lineage>
</organism>
<evidence type="ECO:0000313" key="1">
    <source>
        <dbReference type="EMBL" id="MFD0629855.1"/>
    </source>
</evidence>
<accession>A0ABW2X963</accession>
<gene>
    <name evidence="1" type="ORF">ACFQ2K_52005</name>
</gene>
<evidence type="ECO:0000313" key="2">
    <source>
        <dbReference type="Proteomes" id="UP001596915"/>
    </source>
</evidence>
<dbReference type="EMBL" id="JBHTGL010000009">
    <property type="protein sequence ID" value="MFD0629855.1"/>
    <property type="molecule type" value="Genomic_DNA"/>
</dbReference>
<name>A0ABW2X963_9ACTN</name>
<protein>
    <submittedName>
        <fullName evidence="1">Uncharacterized protein</fullName>
    </submittedName>
</protein>
<sequence>MLSVQFYAERPITKEGFVMELIDLTRTLDPADRERLPEQRARSPR</sequence>
<proteinExistence type="predicted"/>
<reference evidence="2" key="1">
    <citation type="journal article" date="2019" name="Int. J. Syst. Evol. Microbiol.">
        <title>The Global Catalogue of Microorganisms (GCM) 10K type strain sequencing project: providing services to taxonomists for standard genome sequencing and annotation.</title>
        <authorList>
            <consortium name="The Broad Institute Genomics Platform"/>
            <consortium name="The Broad Institute Genome Sequencing Center for Infectious Disease"/>
            <person name="Wu L."/>
            <person name="Ma J."/>
        </authorList>
    </citation>
    <scope>NUCLEOTIDE SEQUENCE [LARGE SCALE GENOMIC DNA]</scope>
    <source>
        <strain evidence="2">JCM 12607</strain>
    </source>
</reference>
<comment type="caution">
    <text evidence="1">The sequence shown here is derived from an EMBL/GenBank/DDBJ whole genome shotgun (WGS) entry which is preliminary data.</text>
</comment>
<dbReference type="Proteomes" id="UP001596915">
    <property type="component" value="Unassembled WGS sequence"/>
</dbReference>
<keyword evidence="2" id="KW-1185">Reference proteome</keyword>